<evidence type="ECO:0000313" key="6">
    <source>
        <dbReference type="Proteomes" id="UP000241769"/>
    </source>
</evidence>
<dbReference type="InterPro" id="IPR001680">
    <property type="entry name" value="WD40_rpt"/>
</dbReference>
<dbReference type="InParanoid" id="A0A2P6MVW0"/>
<dbReference type="PANTHER" id="PTHR16017">
    <property type="entry name" value="GASTRULATION DEFECTIVE PROTEIN 1-RELATED"/>
    <property type="match status" value="1"/>
</dbReference>
<dbReference type="PROSITE" id="PS50294">
    <property type="entry name" value="WD_REPEATS_REGION"/>
    <property type="match status" value="2"/>
</dbReference>
<evidence type="ECO:0000256" key="4">
    <source>
        <dbReference type="SAM" id="MobiDB-lite"/>
    </source>
</evidence>
<feature type="compositionally biased region" description="Basic and acidic residues" evidence="4">
    <location>
        <begin position="487"/>
        <end position="501"/>
    </location>
</feature>
<evidence type="ECO:0000256" key="1">
    <source>
        <dbReference type="ARBA" id="ARBA00022574"/>
    </source>
</evidence>
<keyword evidence="6" id="KW-1185">Reference proteome</keyword>
<dbReference type="OrthoDB" id="10264376at2759"/>
<dbReference type="EMBL" id="MDYQ01000361">
    <property type="protein sequence ID" value="PRP75834.1"/>
    <property type="molecule type" value="Genomic_DNA"/>
</dbReference>
<evidence type="ECO:0000256" key="3">
    <source>
        <dbReference type="PROSITE-ProRule" id="PRU00221"/>
    </source>
</evidence>
<dbReference type="STRING" id="1890364.A0A2P6MVW0"/>
<feature type="region of interest" description="Disordered" evidence="4">
    <location>
        <begin position="1"/>
        <end position="110"/>
    </location>
</feature>
<dbReference type="SUPFAM" id="SSF50978">
    <property type="entry name" value="WD40 repeat-like"/>
    <property type="match status" value="1"/>
</dbReference>
<dbReference type="Proteomes" id="UP000241769">
    <property type="component" value="Unassembled WGS sequence"/>
</dbReference>
<dbReference type="PANTHER" id="PTHR16017:SF0">
    <property type="entry name" value="WD REPEAT-CONTAINING PROTEIN 70"/>
    <property type="match status" value="1"/>
</dbReference>
<feature type="repeat" description="WD" evidence="3">
    <location>
        <begin position="233"/>
        <end position="275"/>
    </location>
</feature>
<keyword evidence="2" id="KW-0677">Repeat</keyword>
<evidence type="ECO:0000313" key="5">
    <source>
        <dbReference type="EMBL" id="PRP75834.1"/>
    </source>
</evidence>
<comment type="caution">
    <text evidence="5">The sequence shown here is derived from an EMBL/GenBank/DDBJ whole genome shotgun (WGS) entry which is preliminary data.</text>
</comment>
<name>A0A2P6MVW0_9EUKA</name>
<dbReference type="GO" id="GO:0005634">
    <property type="term" value="C:nucleus"/>
    <property type="evidence" value="ECO:0007669"/>
    <property type="project" value="TreeGrafter"/>
</dbReference>
<dbReference type="PROSITE" id="PS50082">
    <property type="entry name" value="WD_REPEATS_2"/>
    <property type="match status" value="2"/>
</dbReference>
<evidence type="ECO:0000256" key="2">
    <source>
        <dbReference type="ARBA" id="ARBA00022737"/>
    </source>
</evidence>
<keyword evidence="1 3" id="KW-0853">WD repeat</keyword>
<dbReference type="InterPro" id="IPR015943">
    <property type="entry name" value="WD40/YVTN_repeat-like_dom_sf"/>
</dbReference>
<reference evidence="5 6" key="1">
    <citation type="journal article" date="2018" name="Genome Biol. Evol.">
        <title>Multiple Roots of Fruiting Body Formation in Amoebozoa.</title>
        <authorList>
            <person name="Hillmann F."/>
            <person name="Forbes G."/>
            <person name="Novohradska S."/>
            <person name="Ferling I."/>
            <person name="Riege K."/>
            <person name="Groth M."/>
            <person name="Westermann M."/>
            <person name="Marz M."/>
            <person name="Spaller T."/>
            <person name="Winckler T."/>
            <person name="Schaap P."/>
            <person name="Glockner G."/>
        </authorList>
    </citation>
    <scope>NUCLEOTIDE SEQUENCE [LARGE SCALE GENOMIC DNA]</scope>
    <source>
        <strain evidence="5 6">Jena</strain>
    </source>
</reference>
<protein>
    <submittedName>
        <fullName evidence="5">WD repeat-containing protein 70-like</fullName>
    </submittedName>
</protein>
<dbReference type="AlphaFoldDB" id="A0A2P6MVW0"/>
<feature type="region of interest" description="Disordered" evidence="4">
    <location>
        <begin position="486"/>
        <end position="511"/>
    </location>
</feature>
<dbReference type="FunCoup" id="A0A2P6MVW0">
    <property type="interactions" value="699"/>
</dbReference>
<dbReference type="InterPro" id="IPR036322">
    <property type="entry name" value="WD40_repeat_dom_sf"/>
</dbReference>
<gene>
    <name evidence="5" type="ORF">PROFUN_15521</name>
</gene>
<dbReference type="InterPro" id="IPR051858">
    <property type="entry name" value="WD_repeat_GAD-1"/>
</dbReference>
<accession>A0A2P6MVW0</accession>
<sequence>MSDDEAELRALRQSKQYQAVGRTKADQPTETEPEPQRFVADKLSNADEEPELPTSFGAKTITSKYDFTKDVKKKIGPSRPQASARSDDSEMIGPPRPPPPEEGQEDDLAEGEQLTAEDSNYYKIPYSHEAILKGHSKMVSVVCLDPSGSRLLSGGYDTNLKMWDFAGMDRGLRSFRNVVPSEGNNIRALEFTHTGDAFLCATTSWQAKLYNRDGVEEGECIKGDMYLMDQVNTKGHTSTITKAAWRPKDKTNFVTSSMDATIRIWDVETIKRKQRQVIKLKGDNGKKVGGSTLHCSPDGSHIAVACQDGSVQLFTWKTNSRPTLTLKEAHAAGNDITSVKFCGDSVTLATRNSKTPLAVFDDLPNFGELECTWSPDDNLIMTGTSVKKGNGTGLLVFYDRKTLSRVKQIGISQGASVASILWHPKINQLVVGTSESQVHVLYDPTLSTKGALLSVVKAPRAVDPNDFEPARPIITPHALPMYAETLSQKRKDARSSRDPRKTAKLAEGPLKPRASTSIMPALFATFIKKNTQREEDPRDALLAHAADADENPMFFGAYKETQPEKVFDYTPETEQRIAKPKQT</sequence>
<dbReference type="GO" id="GO:0035861">
    <property type="term" value="C:site of double-strand break"/>
    <property type="evidence" value="ECO:0007669"/>
    <property type="project" value="TreeGrafter"/>
</dbReference>
<dbReference type="Pfam" id="PF00400">
    <property type="entry name" value="WD40"/>
    <property type="match status" value="3"/>
</dbReference>
<dbReference type="SMART" id="SM00320">
    <property type="entry name" value="WD40"/>
    <property type="match status" value="6"/>
</dbReference>
<proteinExistence type="predicted"/>
<organism evidence="5 6">
    <name type="scientific">Planoprotostelium fungivorum</name>
    <dbReference type="NCBI Taxonomy" id="1890364"/>
    <lineage>
        <taxon>Eukaryota</taxon>
        <taxon>Amoebozoa</taxon>
        <taxon>Evosea</taxon>
        <taxon>Variosea</taxon>
        <taxon>Cavosteliida</taxon>
        <taxon>Cavosteliaceae</taxon>
        <taxon>Planoprotostelium</taxon>
    </lineage>
</organism>
<feature type="repeat" description="WD" evidence="3">
    <location>
        <begin position="132"/>
        <end position="164"/>
    </location>
</feature>
<dbReference type="Gene3D" id="2.130.10.10">
    <property type="entry name" value="YVTN repeat-like/Quinoprotein amine dehydrogenase"/>
    <property type="match status" value="1"/>
</dbReference>